<dbReference type="Pfam" id="PF04030">
    <property type="entry name" value="ALO"/>
    <property type="match status" value="1"/>
</dbReference>
<dbReference type="InterPro" id="IPR006094">
    <property type="entry name" value="Oxid_FAD_bind_N"/>
</dbReference>
<dbReference type="GO" id="GO:0016020">
    <property type="term" value="C:membrane"/>
    <property type="evidence" value="ECO:0007669"/>
    <property type="project" value="InterPro"/>
</dbReference>
<feature type="domain" description="FAD-binding PCMH-type" evidence="3">
    <location>
        <begin position="10"/>
        <end position="175"/>
    </location>
</feature>
<dbReference type="Gene3D" id="3.30.43.10">
    <property type="entry name" value="Uridine Diphospho-n-acetylenolpyruvylglucosamine Reductase, domain 2"/>
    <property type="match status" value="1"/>
</dbReference>
<keyword evidence="2" id="KW-0560">Oxidoreductase</keyword>
<dbReference type="PROSITE" id="PS51387">
    <property type="entry name" value="FAD_PCMH"/>
    <property type="match status" value="1"/>
</dbReference>
<dbReference type="PIRSF" id="PIRSF000136">
    <property type="entry name" value="LGO_GLO"/>
    <property type="match status" value="1"/>
</dbReference>
<dbReference type="PANTHER" id="PTHR43762">
    <property type="entry name" value="L-GULONOLACTONE OXIDASE"/>
    <property type="match status" value="1"/>
</dbReference>
<keyword evidence="1" id="KW-0285">Flavoprotein</keyword>
<sequence length="419" mass="46793">MKDRNWAGNLRYQAKECLVPEHVEQVQEWVARSGQIKTLGSRHSFNEIADCTGSHISLEKLNRIIALDREKHQITVEGGIRYGELCQYLHQAGYALHNLASLPHITVAGACATATHGSGDQNGNLATVVASLEVAKADGETVTLSRGNHPDFAGAAVNLGAIGIVTKLTLDLIPAFQMRQHVYERLHLEQLEANFDAIFSSAYSVSLFTDWREPIFNQVWLKEKLTGEDRPEAEATRWGAALAKANVHPVPGMEAEPCSAQMGIPGAWHDRLPHFRFEFQPSAGDELQSEYFVPREQAYAALSALSRIRSQIAPLLHISEIRTIAADELWMSPCCQQHTVGIHFTWKADWEAVRAVLPLIEAELEPFGARPHWGKLFTMPASKLKAMYAKLPDFQKLVHRYDPSGKFANAFIRQYIREA</sequence>
<evidence type="ECO:0000259" key="3">
    <source>
        <dbReference type="PROSITE" id="PS51387"/>
    </source>
</evidence>
<dbReference type="InterPro" id="IPR036318">
    <property type="entry name" value="FAD-bd_PCMH-like_sf"/>
</dbReference>
<dbReference type="InterPro" id="IPR010031">
    <property type="entry name" value="FAD_lactone_oxidase-like"/>
</dbReference>
<dbReference type="GO" id="GO:0003885">
    <property type="term" value="F:D-arabinono-1,4-lactone oxidase activity"/>
    <property type="evidence" value="ECO:0007669"/>
    <property type="project" value="InterPro"/>
</dbReference>
<gene>
    <name evidence="4" type="primary">xyoA</name>
    <name evidence="4" type="ORF">XYCOK13_19640</name>
</gene>
<evidence type="ECO:0000256" key="1">
    <source>
        <dbReference type="ARBA" id="ARBA00022630"/>
    </source>
</evidence>
<evidence type="ECO:0000313" key="4">
    <source>
        <dbReference type="EMBL" id="GIQ69140.1"/>
    </source>
</evidence>
<proteinExistence type="predicted"/>
<reference evidence="4" key="1">
    <citation type="submission" date="2021-04" db="EMBL/GenBank/DDBJ databases">
        <title>Draft genome sequence of Xylanibacillus composti strain K13.</title>
        <authorList>
            <person name="Uke A."/>
            <person name="Chhe C."/>
            <person name="Baramee S."/>
            <person name="Kosugi A."/>
        </authorList>
    </citation>
    <scope>NUCLEOTIDE SEQUENCE</scope>
    <source>
        <strain evidence="4">K13</strain>
    </source>
</reference>
<dbReference type="InterPro" id="IPR016169">
    <property type="entry name" value="FAD-bd_PCMH_sub2"/>
</dbReference>
<accession>A0A8J4M2H8</accession>
<dbReference type="InterPro" id="IPR016166">
    <property type="entry name" value="FAD-bd_PCMH"/>
</dbReference>
<dbReference type="GO" id="GO:0080049">
    <property type="term" value="F:L-gulono-1,4-lactone dehydrogenase activity"/>
    <property type="evidence" value="ECO:0007669"/>
    <property type="project" value="TreeGrafter"/>
</dbReference>
<dbReference type="Gene3D" id="3.30.465.10">
    <property type="match status" value="1"/>
</dbReference>
<dbReference type="Gene3D" id="1.10.45.10">
    <property type="entry name" value="Vanillyl-alcohol Oxidase, Chain A, domain 4"/>
    <property type="match status" value="1"/>
</dbReference>
<organism evidence="4 5">
    <name type="scientific">Xylanibacillus composti</name>
    <dbReference type="NCBI Taxonomy" id="1572762"/>
    <lineage>
        <taxon>Bacteria</taxon>
        <taxon>Bacillati</taxon>
        <taxon>Bacillota</taxon>
        <taxon>Bacilli</taxon>
        <taxon>Bacillales</taxon>
        <taxon>Paenibacillaceae</taxon>
        <taxon>Xylanibacillus</taxon>
    </lineage>
</organism>
<evidence type="ECO:0000256" key="2">
    <source>
        <dbReference type="ARBA" id="ARBA00023002"/>
    </source>
</evidence>
<dbReference type="SUPFAM" id="SSF56176">
    <property type="entry name" value="FAD-binding/transporter-associated domain-like"/>
    <property type="match status" value="1"/>
</dbReference>
<dbReference type="PANTHER" id="PTHR43762:SF1">
    <property type="entry name" value="D-ARABINONO-1,4-LACTONE OXIDASE"/>
    <property type="match status" value="1"/>
</dbReference>
<dbReference type="Gene3D" id="3.30.70.2530">
    <property type="match status" value="1"/>
</dbReference>
<dbReference type="RefSeq" id="WP_213411945.1">
    <property type="nucleotide sequence ID" value="NZ_BOVK01000024.1"/>
</dbReference>
<dbReference type="InterPro" id="IPR007173">
    <property type="entry name" value="ALO_C"/>
</dbReference>
<dbReference type="Gene3D" id="3.30.70.2520">
    <property type="match status" value="1"/>
</dbReference>
<protein>
    <submittedName>
        <fullName evidence="4">Putative xylitol oxidase</fullName>
    </submittedName>
</protein>
<keyword evidence="5" id="KW-1185">Reference proteome</keyword>
<dbReference type="AlphaFoldDB" id="A0A8J4M2H8"/>
<dbReference type="Pfam" id="PF01565">
    <property type="entry name" value="FAD_binding_4"/>
    <property type="match status" value="1"/>
</dbReference>
<dbReference type="InterPro" id="IPR016167">
    <property type="entry name" value="FAD-bd_PCMH_sub1"/>
</dbReference>
<dbReference type="GO" id="GO:0071949">
    <property type="term" value="F:FAD binding"/>
    <property type="evidence" value="ECO:0007669"/>
    <property type="project" value="InterPro"/>
</dbReference>
<dbReference type="InterPro" id="IPR016171">
    <property type="entry name" value="Vanillyl_alc_oxidase_C-sub2"/>
</dbReference>
<evidence type="ECO:0000313" key="5">
    <source>
        <dbReference type="Proteomes" id="UP000677918"/>
    </source>
</evidence>
<dbReference type="Proteomes" id="UP000677918">
    <property type="component" value="Unassembled WGS sequence"/>
</dbReference>
<dbReference type="EMBL" id="BOVK01000024">
    <property type="protein sequence ID" value="GIQ69140.1"/>
    <property type="molecule type" value="Genomic_DNA"/>
</dbReference>
<name>A0A8J4M2H8_9BACL</name>
<comment type="caution">
    <text evidence="4">The sequence shown here is derived from an EMBL/GenBank/DDBJ whole genome shotgun (WGS) entry which is preliminary data.</text>
</comment>